<dbReference type="InterPro" id="IPR017900">
    <property type="entry name" value="4Fe4S_Fe_S_CS"/>
</dbReference>
<protein>
    <submittedName>
        <fullName evidence="8">(Fe-S)-binding protein</fullName>
    </submittedName>
</protein>
<dbReference type="PROSITE" id="PS51379">
    <property type="entry name" value="4FE4S_FER_2"/>
    <property type="match status" value="2"/>
</dbReference>
<dbReference type="EMBL" id="JAFKMR010000021">
    <property type="protein sequence ID" value="MBN8744828.1"/>
    <property type="molecule type" value="Genomic_DNA"/>
</dbReference>
<keyword evidence="5" id="KW-0408">Iron</keyword>
<evidence type="ECO:0000256" key="1">
    <source>
        <dbReference type="ARBA" id="ARBA00022448"/>
    </source>
</evidence>
<keyword evidence="2" id="KW-0004">4Fe-4S</keyword>
<dbReference type="GO" id="GO:0051539">
    <property type="term" value="F:4 iron, 4 sulfur cluster binding"/>
    <property type="evidence" value="ECO:0007669"/>
    <property type="project" value="UniProtKB-KW"/>
</dbReference>
<dbReference type="InterPro" id="IPR009051">
    <property type="entry name" value="Helical_ferredxn"/>
</dbReference>
<keyword evidence="1" id="KW-0813">Transport</keyword>
<dbReference type="PANTHER" id="PTHR43551:SF1">
    <property type="entry name" value="HETERODISULFIDE REDUCTASE"/>
    <property type="match status" value="1"/>
</dbReference>
<evidence type="ECO:0000256" key="3">
    <source>
        <dbReference type="ARBA" id="ARBA00022723"/>
    </source>
</evidence>
<dbReference type="AlphaFoldDB" id="A0A8I1MWF6"/>
<dbReference type="InterPro" id="IPR017896">
    <property type="entry name" value="4Fe4S_Fe-S-bd"/>
</dbReference>
<evidence type="ECO:0000256" key="4">
    <source>
        <dbReference type="ARBA" id="ARBA00022982"/>
    </source>
</evidence>
<evidence type="ECO:0000313" key="8">
    <source>
        <dbReference type="EMBL" id="MBN8744828.1"/>
    </source>
</evidence>
<proteinExistence type="predicted"/>
<accession>A0A8I1MWF6</accession>
<evidence type="ECO:0000259" key="7">
    <source>
        <dbReference type="PROSITE" id="PS51379"/>
    </source>
</evidence>
<feature type="domain" description="4Fe-4S ferredoxin-type" evidence="7">
    <location>
        <begin position="112"/>
        <end position="141"/>
    </location>
</feature>
<dbReference type="GO" id="GO:0046872">
    <property type="term" value="F:metal ion binding"/>
    <property type="evidence" value="ECO:0007669"/>
    <property type="project" value="UniProtKB-KW"/>
</dbReference>
<keyword evidence="3" id="KW-0479">Metal-binding</keyword>
<feature type="domain" description="4Fe-4S ferredoxin-type" evidence="7">
    <location>
        <begin position="45"/>
        <end position="74"/>
    </location>
</feature>
<dbReference type="Proteomes" id="UP000664800">
    <property type="component" value="Unassembled WGS sequence"/>
</dbReference>
<dbReference type="Pfam" id="PF13183">
    <property type="entry name" value="Fer4_8"/>
    <property type="match status" value="1"/>
</dbReference>
<organism evidence="8 9">
    <name type="scientific">Thiomonas arsenitoxydans (strain DSM 22701 / CIP 110005 / 3As)</name>
    <dbReference type="NCBI Taxonomy" id="426114"/>
    <lineage>
        <taxon>Bacteria</taxon>
        <taxon>Pseudomonadati</taxon>
        <taxon>Pseudomonadota</taxon>
        <taxon>Betaproteobacteria</taxon>
        <taxon>Burkholderiales</taxon>
        <taxon>Thiomonas</taxon>
    </lineage>
</organism>
<comment type="caution">
    <text evidence="8">The sequence shown here is derived from an EMBL/GenBank/DDBJ whole genome shotgun (WGS) entry which is preliminary data.</text>
</comment>
<keyword evidence="4" id="KW-0249">Electron transport</keyword>
<dbReference type="PROSITE" id="PS00198">
    <property type="entry name" value="4FE4S_FER_1"/>
    <property type="match status" value="1"/>
</dbReference>
<reference evidence="8" key="1">
    <citation type="submission" date="2021-02" db="EMBL/GenBank/DDBJ databases">
        <title>Thiocyanate and organic carbon inputs drive convergent selection for specific autotrophic Afipia and Thiobacillus strains within complex microbiomes.</title>
        <authorList>
            <person name="Huddy R.J."/>
            <person name="Sachdeva R."/>
            <person name="Kadzinga F."/>
            <person name="Kantor R.S."/>
            <person name="Harrison S.T.L."/>
            <person name="Banfield J.F."/>
        </authorList>
    </citation>
    <scope>NUCLEOTIDE SEQUENCE</scope>
    <source>
        <strain evidence="8">SCN18_13_7_16_R3_B_64_19</strain>
    </source>
</reference>
<dbReference type="RefSeq" id="WP_276730885.1">
    <property type="nucleotide sequence ID" value="NZ_JAFKMR010000021.1"/>
</dbReference>
<dbReference type="GO" id="GO:0016491">
    <property type="term" value="F:oxidoreductase activity"/>
    <property type="evidence" value="ECO:0007669"/>
    <property type="project" value="UniProtKB-ARBA"/>
</dbReference>
<evidence type="ECO:0000313" key="9">
    <source>
        <dbReference type="Proteomes" id="UP000664800"/>
    </source>
</evidence>
<dbReference type="SUPFAM" id="SSF46548">
    <property type="entry name" value="alpha-helical ferredoxin"/>
    <property type="match status" value="1"/>
</dbReference>
<gene>
    <name evidence="8" type="ORF">J0I24_11050</name>
</gene>
<sequence>MMNREMYAQFGNAIAHLAEQAPKVEMPDAERVNRAKTVMLEKMDRNLAVDLESCVRCGYCADACQFSVQNDDPDLIPTHKLDLLRRVWRREVAPLSWLWKPFTRDVSVDDLREWQALCFDSCTECGRCSMVCPMGINIARGVNVMREALAAAGLAPDELRAVQSEQDARGTVFGADASHLTQAVEVVRSRGVTVHLDKPKAKVLMLTTVLDILLFQDALEATARVLNAAGLDWTLRSNGYEAANFGLLSGVEETQKKASEAVIRQAIEIGAEMVIVPECGHAYPALRWEGAEVHGGPLPFRVLAISELIGELVEQGKLPLRGDAHQTLMFHDACKLGRHGGVFEQPRLALRATGAELCEPRDTEEMNWCCGGGAGGFLINRAAPLRAQAFAIKRAQVDNSDAQAIVTSCGSCRLNFLAGAEQTEWDKPVLSLVELIAQNLVDHPSQQSPS</sequence>
<dbReference type="Pfam" id="PF02754">
    <property type="entry name" value="CCG"/>
    <property type="match status" value="1"/>
</dbReference>
<name>A0A8I1MWF6_THIA3</name>
<evidence type="ECO:0000256" key="6">
    <source>
        <dbReference type="ARBA" id="ARBA00023014"/>
    </source>
</evidence>
<keyword evidence="6" id="KW-0411">Iron-sulfur</keyword>
<dbReference type="PANTHER" id="PTHR43551">
    <property type="entry name" value="FUMARATE REDUCTASE IRON-SULFUR SUBUNIT"/>
    <property type="match status" value="1"/>
</dbReference>
<dbReference type="Gene3D" id="1.10.1060.10">
    <property type="entry name" value="Alpha-helical ferredoxin"/>
    <property type="match status" value="1"/>
</dbReference>
<evidence type="ECO:0000256" key="5">
    <source>
        <dbReference type="ARBA" id="ARBA00023004"/>
    </source>
</evidence>
<evidence type="ECO:0000256" key="2">
    <source>
        <dbReference type="ARBA" id="ARBA00022485"/>
    </source>
</evidence>
<dbReference type="InterPro" id="IPR004017">
    <property type="entry name" value="Cys_rich_dom"/>
</dbReference>